<name>A0AA40KD39_9PEZI</name>
<evidence type="ECO:0000256" key="1">
    <source>
        <dbReference type="SAM" id="Phobius"/>
    </source>
</evidence>
<protein>
    <submittedName>
        <fullName evidence="2">Uncharacterized protein</fullName>
    </submittedName>
</protein>
<gene>
    <name evidence="2" type="ORF">B0T18DRAFT_434844</name>
</gene>
<dbReference type="Proteomes" id="UP001172155">
    <property type="component" value="Unassembled WGS sequence"/>
</dbReference>
<feature type="transmembrane region" description="Helical" evidence="1">
    <location>
        <begin position="185"/>
        <end position="209"/>
    </location>
</feature>
<comment type="caution">
    <text evidence="2">The sequence shown here is derived from an EMBL/GenBank/DDBJ whole genome shotgun (WGS) entry which is preliminary data.</text>
</comment>
<feature type="transmembrane region" description="Helical" evidence="1">
    <location>
        <begin position="156"/>
        <end position="173"/>
    </location>
</feature>
<organism evidence="2 3">
    <name type="scientific">Schizothecium vesticola</name>
    <dbReference type="NCBI Taxonomy" id="314040"/>
    <lineage>
        <taxon>Eukaryota</taxon>
        <taxon>Fungi</taxon>
        <taxon>Dikarya</taxon>
        <taxon>Ascomycota</taxon>
        <taxon>Pezizomycotina</taxon>
        <taxon>Sordariomycetes</taxon>
        <taxon>Sordariomycetidae</taxon>
        <taxon>Sordariales</taxon>
        <taxon>Schizotheciaceae</taxon>
        <taxon>Schizothecium</taxon>
    </lineage>
</organism>
<dbReference type="EMBL" id="JAUKUD010000001">
    <property type="protein sequence ID" value="KAK0754457.1"/>
    <property type="molecule type" value="Genomic_DNA"/>
</dbReference>
<keyword evidence="1" id="KW-0812">Transmembrane</keyword>
<sequence length="255" mass="29673">MELLVERLEKARKYQYFAGSKRPVASLHLHISIGRNVVITERMDLHLLWSNNETLFIKPMPRFLLDSGIWNDYLTCQPDCAGYASNETALQWRCPQKKLHWKKLVRKILAACGIEVVLERFHRGELRLSRLNTIHRFTQWPPFNPYFRTWRYYGDIFYGNLTWMATVALFIVLDNDTFISVSYSFSIFAIIGLMGAFGLMLLVALYNLLKDLPHLPAWDGHHLPQTKPSLMTMGEVQPYCRTVLSSVPSPWLFSC</sequence>
<accession>A0AA40KD39</accession>
<dbReference type="Pfam" id="PF20246">
    <property type="entry name" value="DUF6601"/>
    <property type="match status" value="2"/>
</dbReference>
<dbReference type="InterPro" id="IPR046536">
    <property type="entry name" value="DUF6601"/>
</dbReference>
<dbReference type="PANTHER" id="PTHR34414:SF1">
    <property type="entry name" value="SUBTILISIN-LIKE SERINE PROTEASE"/>
    <property type="match status" value="1"/>
</dbReference>
<dbReference type="AlphaFoldDB" id="A0AA40KD39"/>
<evidence type="ECO:0000313" key="2">
    <source>
        <dbReference type="EMBL" id="KAK0754457.1"/>
    </source>
</evidence>
<dbReference type="PANTHER" id="PTHR34414">
    <property type="entry name" value="HET DOMAIN-CONTAINING PROTEIN-RELATED"/>
    <property type="match status" value="1"/>
</dbReference>
<keyword evidence="1" id="KW-0472">Membrane</keyword>
<evidence type="ECO:0000313" key="3">
    <source>
        <dbReference type="Proteomes" id="UP001172155"/>
    </source>
</evidence>
<keyword evidence="3" id="KW-1185">Reference proteome</keyword>
<proteinExistence type="predicted"/>
<reference evidence="2" key="1">
    <citation type="submission" date="2023-06" db="EMBL/GenBank/DDBJ databases">
        <title>Genome-scale phylogeny and comparative genomics of the fungal order Sordariales.</title>
        <authorList>
            <consortium name="Lawrence Berkeley National Laboratory"/>
            <person name="Hensen N."/>
            <person name="Bonometti L."/>
            <person name="Westerberg I."/>
            <person name="Brannstrom I.O."/>
            <person name="Guillou S."/>
            <person name="Cros-Aarteil S."/>
            <person name="Calhoun S."/>
            <person name="Haridas S."/>
            <person name="Kuo A."/>
            <person name="Mondo S."/>
            <person name="Pangilinan J."/>
            <person name="Riley R."/>
            <person name="LaButti K."/>
            <person name="Andreopoulos B."/>
            <person name="Lipzen A."/>
            <person name="Chen C."/>
            <person name="Yanf M."/>
            <person name="Daum C."/>
            <person name="Ng V."/>
            <person name="Clum A."/>
            <person name="Steindorff A."/>
            <person name="Ohm R."/>
            <person name="Martin F."/>
            <person name="Silar P."/>
            <person name="Natvig D."/>
            <person name="Lalanne C."/>
            <person name="Gautier V."/>
            <person name="Ament-velasquez S.L."/>
            <person name="Kruys A."/>
            <person name="Hutchinson M.I."/>
            <person name="Powell A.J."/>
            <person name="Barry K."/>
            <person name="Miller A.N."/>
            <person name="Grigoriev I.V."/>
            <person name="Debuchy R."/>
            <person name="Gladieux P."/>
            <person name="Thoren M.H."/>
            <person name="Johannesson H."/>
        </authorList>
    </citation>
    <scope>NUCLEOTIDE SEQUENCE</scope>
    <source>
        <strain evidence="2">SMH3187-1</strain>
    </source>
</reference>
<keyword evidence="1" id="KW-1133">Transmembrane helix</keyword>